<dbReference type="EMBL" id="CP012713">
    <property type="protein sequence ID" value="ALF16744.1"/>
    <property type="molecule type" value="Genomic_DNA"/>
</dbReference>
<dbReference type="OrthoDB" id="9812754at2"/>
<protein>
    <submittedName>
        <fullName evidence="1">Uncharacterized protein</fullName>
    </submittedName>
</protein>
<sequence length="74" mass="8612">MKRETLAICSAHKQDNPNINYNIEVYENDVKNHINSPQFKKFTEVAKTAIKFIKKQGTTAIVPHIKFHLNFIKN</sequence>
<dbReference type="PATRIC" id="fig|76859.3.peg.69"/>
<organism evidence="1">
    <name type="scientific">Fusobacterium animalis</name>
    <dbReference type="NCBI Taxonomy" id="76859"/>
    <lineage>
        <taxon>Bacteria</taxon>
        <taxon>Fusobacteriati</taxon>
        <taxon>Fusobacteriota</taxon>
        <taxon>Fusobacteriia</taxon>
        <taxon>Fusobacteriales</taxon>
        <taxon>Fusobacteriaceae</taxon>
        <taxon>Fusobacterium</taxon>
    </lineage>
</organism>
<dbReference type="Proteomes" id="UP000063147">
    <property type="component" value="Chromosome"/>
</dbReference>
<name>A0A0M5M5S5_9FUSO</name>
<gene>
    <name evidence="1" type="ORF">RN98_00345</name>
</gene>
<dbReference type="RefSeq" id="WP_060675523.1">
    <property type="nucleotide sequence ID" value="NZ_CP012713.1"/>
</dbReference>
<dbReference type="AlphaFoldDB" id="A0A0M5M5S5"/>
<proteinExistence type="predicted"/>
<evidence type="ECO:0000313" key="2">
    <source>
        <dbReference type="Proteomes" id="UP000063147"/>
    </source>
</evidence>
<reference evidence="1 2" key="1">
    <citation type="submission" date="2015-09" db="EMBL/GenBank/DDBJ databases">
        <authorList>
            <person name="Jackson K.R."/>
            <person name="Lunt B.L."/>
            <person name="Fisher J.N.B."/>
            <person name="Gardner A.V."/>
            <person name="Bailey M.E."/>
            <person name="Deus L.M."/>
            <person name="Earl A.S."/>
            <person name="Gibby P.D."/>
            <person name="Hartmann K.A."/>
            <person name="Liu J.E."/>
            <person name="Manci A.M."/>
            <person name="Nielsen D.A."/>
            <person name="Solomon M.B."/>
            <person name="Breakwell D.P."/>
            <person name="Burnett S.H."/>
            <person name="Grose J.H."/>
        </authorList>
    </citation>
    <scope>NUCLEOTIDE SEQUENCE [LARGE SCALE GENOMIC DNA]</scope>
    <source>
        <strain evidence="1 2">KCOM 1279</strain>
    </source>
</reference>
<accession>A0A0M5M5S5</accession>
<evidence type="ECO:0000313" key="1">
    <source>
        <dbReference type="EMBL" id="ALF16744.1"/>
    </source>
</evidence>
<dbReference type="Gene3D" id="3.30.70.100">
    <property type="match status" value="1"/>
</dbReference>